<reference evidence="2" key="1">
    <citation type="submission" date="2014-09" db="EMBL/GenBank/DDBJ databases">
        <authorList>
            <person name="Magalhaes I.L.F."/>
            <person name="Oliveira U."/>
            <person name="Santos F.R."/>
            <person name="Vidigal T.H.D.A."/>
            <person name="Brescovit A.D."/>
            <person name="Santos A.J."/>
        </authorList>
    </citation>
    <scope>NUCLEOTIDE SEQUENCE</scope>
    <source>
        <tissue evidence="2">Shoot tissue taken approximately 20 cm above the soil surface</tissue>
    </source>
</reference>
<dbReference type="AlphaFoldDB" id="A0A0A9DQT6"/>
<dbReference type="EMBL" id="GBRH01209860">
    <property type="protein sequence ID" value="JAD88035.1"/>
    <property type="molecule type" value="Transcribed_RNA"/>
</dbReference>
<reference evidence="2" key="2">
    <citation type="journal article" date="2015" name="Data Brief">
        <title>Shoot transcriptome of the giant reed, Arundo donax.</title>
        <authorList>
            <person name="Barrero R.A."/>
            <person name="Guerrero F.D."/>
            <person name="Moolhuijzen P."/>
            <person name="Goolsby J.A."/>
            <person name="Tidwell J."/>
            <person name="Bellgard S.E."/>
            <person name="Bellgard M.I."/>
        </authorList>
    </citation>
    <scope>NUCLEOTIDE SEQUENCE</scope>
    <source>
        <tissue evidence="2">Shoot tissue taken approximately 20 cm above the soil surface</tissue>
    </source>
</reference>
<proteinExistence type="predicted"/>
<protein>
    <recommendedName>
        <fullName evidence="3">Secreted protein</fullName>
    </recommendedName>
</protein>
<sequence length="91" mass="9318">MWETLAPTMARWLAVSVVLRLSRGCSRELMPVPFPVLPGSSGSSTQSSCLHSGSGAVVGSPASPGLCSPAMAAAGTELSGLPLFRTRENGM</sequence>
<organism evidence="2">
    <name type="scientific">Arundo donax</name>
    <name type="common">Giant reed</name>
    <name type="synonym">Donax arundinaceus</name>
    <dbReference type="NCBI Taxonomy" id="35708"/>
    <lineage>
        <taxon>Eukaryota</taxon>
        <taxon>Viridiplantae</taxon>
        <taxon>Streptophyta</taxon>
        <taxon>Embryophyta</taxon>
        <taxon>Tracheophyta</taxon>
        <taxon>Spermatophyta</taxon>
        <taxon>Magnoliopsida</taxon>
        <taxon>Liliopsida</taxon>
        <taxon>Poales</taxon>
        <taxon>Poaceae</taxon>
        <taxon>PACMAD clade</taxon>
        <taxon>Arundinoideae</taxon>
        <taxon>Arundineae</taxon>
        <taxon>Arundo</taxon>
    </lineage>
</organism>
<evidence type="ECO:0000313" key="2">
    <source>
        <dbReference type="EMBL" id="JAD88035.1"/>
    </source>
</evidence>
<feature type="signal peptide" evidence="1">
    <location>
        <begin position="1"/>
        <end position="24"/>
    </location>
</feature>
<evidence type="ECO:0008006" key="3">
    <source>
        <dbReference type="Google" id="ProtNLM"/>
    </source>
</evidence>
<name>A0A0A9DQT6_ARUDO</name>
<keyword evidence="1" id="KW-0732">Signal</keyword>
<evidence type="ECO:0000256" key="1">
    <source>
        <dbReference type="SAM" id="SignalP"/>
    </source>
</evidence>
<accession>A0A0A9DQT6</accession>
<feature type="chain" id="PRO_5002043759" description="Secreted protein" evidence="1">
    <location>
        <begin position="25"/>
        <end position="91"/>
    </location>
</feature>